<evidence type="ECO:0000313" key="2">
    <source>
        <dbReference type="Proteomes" id="UP000821845"/>
    </source>
</evidence>
<gene>
    <name evidence="1" type="ORF">HPB50_024889</name>
</gene>
<dbReference type="Proteomes" id="UP000821845">
    <property type="component" value="Chromosome 5"/>
</dbReference>
<keyword evidence="2" id="KW-1185">Reference proteome</keyword>
<sequence>MEHFLQQKLDAMQEQITHWIQASQGARDQATVDSRPPEHPKEFIEPSLPKGSSLTSSQAPLHPDTATQLCSTTQSAVQGNSSVSESKSPAHTEQVLDTIMQLLEKMNSRMEAIERTMEQQEQIINQHKEANENEIAHFKTMVDECKRNYRRARNRSRE</sequence>
<dbReference type="EMBL" id="CM023485">
    <property type="protein sequence ID" value="KAH6931524.1"/>
    <property type="molecule type" value="Genomic_DNA"/>
</dbReference>
<comment type="caution">
    <text evidence="1">The sequence shown here is derived from an EMBL/GenBank/DDBJ whole genome shotgun (WGS) entry which is preliminary data.</text>
</comment>
<evidence type="ECO:0000313" key="1">
    <source>
        <dbReference type="EMBL" id="KAH6931524.1"/>
    </source>
</evidence>
<accession>A0ACB7SFP8</accession>
<name>A0ACB7SFP8_HYAAI</name>
<protein>
    <submittedName>
        <fullName evidence="1">Uncharacterized protein</fullName>
    </submittedName>
</protein>
<proteinExistence type="predicted"/>
<organism evidence="1 2">
    <name type="scientific">Hyalomma asiaticum</name>
    <name type="common">Tick</name>
    <dbReference type="NCBI Taxonomy" id="266040"/>
    <lineage>
        <taxon>Eukaryota</taxon>
        <taxon>Metazoa</taxon>
        <taxon>Ecdysozoa</taxon>
        <taxon>Arthropoda</taxon>
        <taxon>Chelicerata</taxon>
        <taxon>Arachnida</taxon>
        <taxon>Acari</taxon>
        <taxon>Parasitiformes</taxon>
        <taxon>Ixodida</taxon>
        <taxon>Ixodoidea</taxon>
        <taxon>Ixodidae</taxon>
        <taxon>Hyalomminae</taxon>
        <taxon>Hyalomma</taxon>
    </lineage>
</organism>
<reference evidence="1" key="1">
    <citation type="submission" date="2020-05" db="EMBL/GenBank/DDBJ databases">
        <title>Large-scale comparative analyses of tick genomes elucidate their genetic diversity and vector capacities.</title>
        <authorList>
            <person name="Jia N."/>
            <person name="Wang J."/>
            <person name="Shi W."/>
            <person name="Du L."/>
            <person name="Sun Y."/>
            <person name="Zhan W."/>
            <person name="Jiang J."/>
            <person name="Wang Q."/>
            <person name="Zhang B."/>
            <person name="Ji P."/>
            <person name="Sakyi L.B."/>
            <person name="Cui X."/>
            <person name="Yuan T."/>
            <person name="Jiang B."/>
            <person name="Yang W."/>
            <person name="Lam T.T.-Y."/>
            <person name="Chang Q."/>
            <person name="Ding S."/>
            <person name="Wang X."/>
            <person name="Zhu J."/>
            <person name="Ruan X."/>
            <person name="Zhao L."/>
            <person name="Wei J."/>
            <person name="Que T."/>
            <person name="Du C."/>
            <person name="Cheng J."/>
            <person name="Dai P."/>
            <person name="Han X."/>
            <person name="Huang E."/>
            <person name="Gao Y."/>
            <person name="Liu J."/>
            <person name="Shao H."/>
            <person name="Ye R."/>
            <person name="Li L."/>
            <person name="Wei W."/>
            <person name="Wang X."/>
            <person name="Wang C."/>
            <person name="Yang T."/>
            <person name="Huo Q."/>
            <person name="Li W."/>
            <person name="Guo W."/>
            <person name="Chen H."/>
            <person name="Zhou L."/>
            <person name="Ni X."/>
            <person name="Tian J."/>
            <person name="Zhou Y."/>
            <person name="Sheng Y."/>
            <person name="Liu T."/>
            <person name="Pan Y."/>
            <person name="Xia L."/>
            <person name="Li J."/>
            <person name="Zhao F."/>
            <person name="Cao W."/>
        </authorList>
    </citation>
    <scope>NUCLEOTIDE SEQUENCE</scope>
    <source>
        <strain evidence="1">Hyas-2018</strain>
    </source>
</reference>